<protein>
    <submittedName>
        <fullName evidence="1">Uncharacterized protein</fullName>
    </submittedName>
</protein>
<evidence type="ECO:0000313" key="1">
    <source>
        <dbReference type="EMBL" id="QJA99477.1"/>
    </source>
</evidence>
<reference evidence="1" key="1">
    <citation type="submission" date="2020-03" db="EMBL/GenBank/DDBJ databases">
        <title>The deep terrestrial virosphere.</title>
        <authorList>
            <person name="Holmfeldt K."/>
            <person name="Nilsson E."/>
            <person name="Simone D."/>
            <person name="Lopez-Fernandez M."/>
            <person name="Wu X."/>
            <person name="de Brujin I."/>
            <person name="Lundin D."/>
            <person name="Andersson A."/>
            <person name="Bertilsson S."/>
            <person name="Dopson M."/>
        </authorList>
    </citation>
    <scope>NUCLEOTIDE SEQUENCE</scope>
    <source>
        <strain evidence="1">MM171A00991</strain>
        <strain evidence="2">MM171B01198</strain>
    </source>
</reference>
<name>A0A6M3LW02_9ZZZZ</name>
<organism evidence="1">
    <name type="scientific">viral metagenome</name>
    <dbReference type="NCBI Taxonomy" id="1070528"/>
    <lineage>
        <taxon>unclassified sequences</taxon>
        <taxon>metagenomes</taxon>
        <taxon>organismal metagenomes</taxon>
    </lineage>
</organism>
<dbReference type="AlphaFoldDB" id="A0A6M3LW02"/>
<sequence length="90" mass="10180">MGKGDVKKIFENKELRELDKLVDAFAEAMKSKLISAFYVEPPHDYCWRNPENKNKLLARLIANASDGDMVDAANYAAFLWGIDKEAKDGE</sequence>
<proteinExistence type="predicted"/>
<accession>A0A6M3LW02</accession>
<dbReference type="EMBL" id="MT143790">
    <property type="protein sequence ID" value="QJB02521.1"/>
    <property type="molecule type" value="Genomic_DNA"/>
</dbReference>
<dbReference type="EMBL" id="MT143653">
    <property type="protein sequence ID" value="QJA99477.1"/>
    <property type="molecule type" value="Genomic_DNA"/>
</dbReference>
<gene>
    <name evidence="1" type="ORF">MM171A00991_0002</name>
    <name evidence="2" type="ORF">MM171B01198_0001</name>
</gene>
<evidence type="ECO:0000313" key="2">
    <source>
        <dbReference type="EMBL" id="QJB02521.1"/>
    </source>
</evidence>